<proteinExistence type="predicted"/>
<comment type="caution">
    <text evidence="2">The sequence shown here is derived from an EMBL/GenBank/DDBJ whole genome shotgun (WGS) entry which is preliminary data.</text>
</comment>
<sequence>MFGKKISCILGLWVLLNNVNNVLAGTAVEISICDADLDVSTTTDCSGYDTNVATEYCVKGLKIYGIYNGDAVCKEDLTASSVKLYKLDGNSIVEQTLGSGSFSSDKAKLAIIHCNTSECKQTPGIVKDSTTFYSIFDDDSKTNDADAGTACTATTAVGKLASDKKLCLKENAAGDASATKASSNGSYLLSSADSGSVFGSGSIIVKVTDNYIIHDNLDNNLHVFKNFNEVAFTVDGTIIGLEDRKNLHAYHCKDGACTETFGYIKMGNTDGYYRLINGGDSEKVTNGQNTCTSKDYGDFDTTGSNFCLGEKATVPMITGDATTFTLIPNKKANIFSAAGSDDNNIMLYSTKYALVLDNFNGVDSEKYIIKSNGKFIEYSYASDGTKYTVAQETGTKIAEKLGDGFYHISDLNDISDKTKIGLFNCKSGSCKQTVGYISNDGNTFYTVSLTGSSSTTEIDCSSGNIGKLDTSNKLCLTSSGSDNDVANFLLNVPTGNASVFGIYAGKSIVISISDSSKSIVYNNYYSTGPLLIDKTTTKEADISGDISGSKTNLELYICNGDGICSRALGYIKDGATSANYISISKTDSTQNKLSSEDEVNFVTDCTSSSNAGKIKNDDFNLCVGDSGVTYPSADGHLVVHNGSNYIFIRTTDNGLITKEQIEVSGTGTVLINKNTLKKLDFPATAANIEAELDDLVLYYCDTSKKECKQTYGYIKSSDAVPSIYAISKTKNTLVTGADDCTEIGSILADSGKLCIDAVDDHAVDFISDSSIINYALVVPASNIFTESDSSTDSILIQGVKNVFFHYTYGITENSKKYLIKIDSVLKKFTYTAEGTKLTPETTDGVMAVEKIVDGSIYIEAATLADTNYLYHCREGDCIPTVGYIVVGSGGSETLMKCSSNGCSSTPASSELVDSCADGSYGKIKLDTTIKSCITGSDFTDVDNTKIYIVGSGTSYKKFVGNLAKTILEVSDPDGYYLIKTDDIEVEAAADTAGTLLSCIGGTCTESTTTGSYPNAGGDLIIKCDEEGSCKLKSDATVGYQLSVNKDLIYCSTSSKCLKVEAPSGYYIDVSTAGKVIFCDPNEQHKCTGITGITSKGYGYLDSSDLQHTKVITCPGGGGACTSAAYNNGAAGVTQYVIDASNPKNLISCPSGGKCVSIPANTGYSLYTYATDTDYTINCSAALGGCTSAKALSQCVEESTTNDKCQNEDEDLADGYYLSSSNGKIYKSSTSACREQPDGKIYIFQKKSSTPSYVDVDSGDTTDYIIYSCSSGKCTQMVDTNYLDVSKGILYSCGVDGVCSQVANSVVGYYASGLQTILDGRTDYGYGGLIQCTSTSVSSCINVKNEKGFYINSESGKSIIACDGSQCTQLNEADYTKCTGRIGSLKIVNDGGKKYYLCKTSIDTEDDTNQIEIMVGASTSSVDLEVAANIFPGISEASSISVVIDSDGSAAIKTGSDDVANIVCNVTNGNKCKDGTYTLVDTDLYYCPTEDLPCESINEVGYYISDAEHIYYCQIVDLSLFCGLTEAAETCDSNTIGKLIYTDNKFSICLVEGVEIELSSSNSGDYALGYRVGNIFGITTGTSYAIITVGEKSVTLNSNYDNGRKFAYVDVTTTGKFKFMTNTSMCPTNKEDGMIELECTNGICSPPS</sequence>
<dbReference type="EMBL" id="MCOG01000052">
    <property type="protein sequence ID" value="ORY65573.1"/>
    <property type="molecule type" value="Genomic_DNA"/>
</dbReference>
<name>A0A1Y2E1Z5_9FUNG</name>
<accession>A0A1Y2E1Z5</accession>
<evidence type="ECO:0000256" key="1">
    <source>
        <dbReference type="SAM" id="SignalP"/>
    </source>
</evidence>
<dbReference type="STRING" id="1754190.A0A1Y2E1Z5"/>
<keyword evidence="3" id="KW-1185">Reference proteome</keyword>
<protein>
    <recommendedName>
        <fullName evidence="4">Scaffoldin</fullName>
    </recommendedName>
</protein>
<keyword evidence="1" id="KW-0732">Signal</keyword>
<reference evidence="2 3" key="1">
    <citation type="submission" date="2016-08" db="EMBL/GenBank/DDBJ databases">
        <title>A Parts List for Fungal Cellulosomes Revealed by Comparative Genomics.</title>
        <authorList>
            <consortium name="DOE Joint Genome Institute"/>
            <person name="Haitjema C.H."/>
            <person name="Gilmore S.P."/>
            <person name="Henske J.K."/>
            <person name="Solomon K.V."/>
            <person name="De Groot R."/>
            <person name="Kuo A."/>
            <person name="Mondo S.J."/>
            <person name="Salamov A.A."/>
            <person name="Labutti K."/>
            <person name="Zhao Z."/>
            <person name="Chiniquy J."/>
            <person name="Barry K."/>
            <person name="Brewer H.M."/>
            <person name="Purvine S.O."/>
            <person name="Wright A.T."/>
            <person name="Boxma B."/>
            <person name="Van Alen T."/>
            <person name="Hackstein J.H."/>
            <person name="Baker S.E."/>
            <person name="Grigoriev I.V."/>
            <person name="O'Malley M.A."/>
        </authorList>
    </citation>
    <scope>NUCLEOTIDE SEQUENCE [LARGE SCALE GENOMIC DNA]</scope>
    <source>
        <strain evidence="2 3">G1</strain>
    </source>
</reference>
<feature type="signal peptide" evidence="1">
    <location>
        <begin position="1"/>
        <end position="24"/>
    </location>
</feature>
<organism evidence="2 3">
    <name type="scientific">Neocallimastix californiae</name>
    <dbReference type="NCBI Taxonomy" id="1754190"/>
    <lineage>
        <taxon>Eukaryota</taxon>
        <taxon>Fungi</taxon>
        <taxon>Fungi incertae sedis</taxon>
        <taxon>Chytridiomycota</taxon>
        <taxon>Chytridiomycota incertae sedis</taxon>
        <taxon>Neocallimastigomycetes</taxon>
        <taxon>Neocallimastigales</taxon>
        <taxon>Neocallimastigaceae</taxon>
        <taxon>Neocallimastix</taxon>
    </lineage>
</organism>
<gene>
    <name evidence="2" type="ORF">LY90DRAFT_641288</name>
</gene>
<evidence type="ECO:0000313" key="2">
    <source>
        <dbReference type="EMBL" id="ORY65573.1"/>
    </source>
</evidence>
<dbReference type="Proteomes" id="UP000193920">
    <property type="component" value="Unassembled WGS sequence"/>
</dbReference>
<feature type="chain" id="PRO_5013050626" description="Scaffoldin" evidence="1">
    <location>
        <begin position="25"/>
        <end position="1647"/>
    </location>
</feature>
<evidence type="ECO:0008006" key="4">
    <source>
        <dbReference type="Google" id="ProtNLM"/>
    </source>
</evidence>
<evidence type="ECO:0000313" key="3">
    <source>
        <dbReference type="Proteomes" id="UP000193920"/>
    </source>
</evidence>